<sequence length="72" mass="8540">QHFSRLGTYNHCCQLYEASPDIAEKGFLSYENVSPRQGITMPPRPLDAVPEIKKRRILNHNDRQLHWLWTKH</sequence>
<dbReference type="AlphaFoldDB" id="A0A147BRZ7"/>
<proteinExistence type="predicted"/>
<feature type="non-terminal residue" evidence="1">
    <location>
        <position position="1"/>
    </location>
</feature>
<protein>
    <submittedName>
        <fullName evidence="1">Uncharacterized protein</fullName>
    </submittedName>
</protein>
<dbReference type="EMBL" id="GEGO01001854">
    <property type="protein sequence ID" value="JAR93550.1"/>
    <property type="molecule type" value="Transcribed_RNA"/>
</dbReference>
<evidence type="ECO:0000313" key="1">
    <source>
        <dbReference type="EMBL" id="JAR93550.1"/>
    </source>
</evidence>
<accession>A0A147BRZ7</accession>
<name>A0A147BRZ7_IXORI</name>
<reference evidence="1" key="1">
    <citation type="journal article" date="2018" name="PLoS Negl. Trop. Dis.">
        <title>Sialome diversity of ticks revealed by RNAseq of single tick salivary glands.</title>
        <authorList>
            <person name="Perner J."/>
            <person name="Kropackova S."/>
            <person name="Kopacek P."/>
            <person name="Ribeiro J.M."/>
        </authorList>
    </citation>
    <scope>NUCLEOTIDE SEQUENCE</scope>
    <source>
        <strain evidence="1">Siblings of single egg batch collected in Ceske Budejovice</strain>
        <tissue evidence="1">Salivary glands</tissue>
    </source>
</reference>
<organism evidence="1">
    <name type="scientific">Ixodes ricinus</name>
    <name type="common">Common tick</name>
    <name type="synonym">Acarus ricinus</name>
    <dbReference type="NCBI Taxonomy" id="34613"/>
    <lineage>
        <taxon>Eukaryota</taxon>
        <taxon>Metazoa</taxon>
        <taxon>Ecdysozoa</taxon>
        <taxon>Arthropoda</taxon>
        <taxon>Chelicerata</taxon>
        <taxon>Arachnida</taxon>
        <taxon>Acari</taxon>
        <taxon>Parasitiformes</taxon>
        <taxon>Ixodida</taxon>
        <taxon>Ixodoidea</taxon>
        <taxon>Ixodidae</taxon>
        <taxon>Ixodinae</taxon>
        <taxon>Ixodes</taxon>
    </lineage>
</organism>